<name>A0A815QP87_9BILA</name>
<organism evidence="2 4">
    <name type="scientific">Rotaria sordida</name>
    <dbReference type="NCBI Taxonomy" id="392033"/>
    <lineage>
        <taxon>Eukaryota</taxon>
        <taxon>Metazoa</taxon>
        <taxon>Spiralia</taxon>
        <taxon>Gnathifera</taxon>
        <taxon>Rotifera</taxon>
        <taxon>Eurotatoria</taxon>
        <taxon>Bdelloidea</taxon>
        <taxon>Philodinida</taxon>
        <taxon>Philodinidae</taxon>
        <taxon>Rotaria</taxon>
    </lineage>
</organism>
<evidence type="ECO:0000313" key="3">
    <source>
        <dbReference type="EMBL" id="CAF4096427.1"/>
    </source>
</evidence>
<evidence type="ECO:0000313" key="2">
    <source>
        <dbReference type="EMBL" id="CAF1465844.1"/>
    </source>
</evidence>
<comment type="caution">
    <text evidence="2">The sequence shown here is derived from an EMBL/GenBank/DDBJ whole genome shotgun (WGS) entry which is preliminary data.</text>
</comment>
<feature type="compositionally biased region" description="Polar residues" evidence="1">
    <location>
        <begin position="59"/>
        <end position="69"/>
    </location>
</feature>
<dbReference type="AlphaFoldDB" id="A0A815QP87"/>
<accession>A0A815QP87</accession>
<protein>
    <submittedName>
        <fullName evidence="2">Uncharacterized protein</fullName>
    </submittedName>
</protein>
<feature type="non-terminal residue" evidence="2">
    <location>
        <position position="1"/>
    </location>
</feature>
<dbReference type="EMBL" id="CAJOAX010011587">
    <property type="protein sequence ID" value="CAF4096427.1"/>
    <property type="molecule type" value="Genomic_DNA"/>
</dbReference>
<dbReference type="Proteomes" id="UP000663823">
    <property type="component" value="Unassembled WGS sequence"/>
</dbReference>
<dbReference type="EMBL" id="CAJNOO010007319">
    <property type="protein sequence ID" value="CAF1465844.1"/>
    <property type="molecule type" value="Genomic_DNA"/>
</dbReference>
<evidence type="ECO:0000313" key="4">
    <source>
        <dbReference type="Proteomes" id="UP000663882"/>
    </source>
</evidence>
<proteinExistence type="predicted"/>
<feature type="compositionally biased region" description="Polar residues" evidence="1">
    <location>
        <begin position="16"/>
        <end position="52"/>
    </location>
</feature>
<reference evidence="2" key="1">
    <citation type="submission" date="2021-02" db="EMBL/GenBank/DDBJ databases">
        <authorList>
            <person name="Nowell W R."/>
        </authorList>
    </citation>
    <scope>NUCLEOTIDE SEQUENCE</scope>
</reference>
<feature type="region of interest" description="Disordered" evidence="1">
    <location>
        <begin position="1"/>
        <end position="69"/>
    </location>
</feature>
<evidence type="ECO:0000256" key="1">
    <source>
        <dbReference type="SAM" id="MobiDB-lite"/>
    </source>
</evidence>
<dbReference type="Proteomes" id="UP000663882">
    <property type="component" value="Unassembled WGS sequence"/>
</dbReference>
<sequence length="69" mass="7668">PKNFATPPQCWLTRATPASSSQQHLTRSQTVSCPSSNNNLNIEHLSSTSNDFQRPRPPSTSLDNNNQME</sequence>
<gene>
    <name evidence="3" type="ORF">OTI717_LOCUS33938</name>
    <name evidence="2" type="ORF">RFH988_LOCUS37346</name>
</gene>